<accession>A0A1W6LMK0</accession>
<organism evidence="1 2">
    <name type="scientific">Sedimentisphaera salicampi</name>
    <dbReference type="NCBI Taxonomy" id="1941349"/>
    <lineage>
        <taxon>Bacteria</taxon>
        <taxon>Pseudomonadati</taxon>
        <taxon>Planctomycetota</taxon>
        <taxon>Phycisphaerae</taxon>
        <taxon>Sedimentisphaerales</taxon>
        <taxon>Sedimentisphaeraceae</taxon>
        <taxon>Sedimentisphaera</taxon>
    </lineage>
</organism>
<sequence length="160" mass="18472">MLKIRKGNAISKMFFVILWAFVLIAIIFLRQGISFNNDKLKRLQQNNYIKLGAALNNYRDLNGEYPAKNEWVDLLINYFPYIHSSDFKDFTAGGIYSAALNEDIFDNALNESSVLLFGISGDKKNMCRKFSEMKAPKIKWIVTSSGVFFKNKDMYNRAKE</sequence>
<name>A0A1W6LMK0_9BACT</name>
<gene>
    <name evidence="1" type="ORF">STSP1_01390</name>
</gene>
<dbReference type="KEGG" id="pbp:STSP1_01390"/>
<keyword evidence="2" id="KW-1185">Reference proteome</keyword>
<proteinExistence type="predicted"/>
<dbReference type="AlphaFoldDB" id="A0A1W6LMK0"/>
<reference evidence="2" key="1">
    <citation type="submission" date="2017-04" db="EMBL/GenBank/DDBJ databases">
        <title>Comparative genomics and description of representatives of a novel lineage of planctomycetes thriving in anoxic sediments.</title>
        <authorList>
            <person name="Spring S."/>
            <person name="Bunk B."/>
            <person name="Sproer C."/>
        </authorList>
    </citation>
    <scope>NUCLEOTIDE SEQUENCE [LARGE SCALE GENOMIC DNA]</scope>
    <source>
        <strain evidence="2">ST-PulAB-D4</strain>
    </source>
</reference>
<dbReference type="EMBL" id="CP021023">
    <property type="protein sequence ID" value="ARN56997.1"/>
    <property type="molecule type" value="Genomic_DNA"/>
</dbReference>
<dbReference type="STRING" id="1941349.STSP1_01390"/>
<evidence type="ECO:0000313" key="2">
    <source>
        <dbReference type="Proteomes" id="UP000193334"/>
    </source>
</evidence>
<evidence type="ECO:0000313" key="1">
    <source>
        <dbReference type="EMBL" id="ARN56997.1"/>
    </source>
</evidence>
<dbReference type="RefSeq" id="WP_085755671.1">
    <property type="nucleotide sequence ID" value="NZ_CP021023.1"/>
</dbReference>
<dbReference type="Proteomes" id="UP000193334">
    <property type="component" value="Chromosome"/>
</dbReference>
<protein>
    <submittedName>
        <fullName evidence="1">Uncharacterized protein</fullName>
    </submittedName>
</protein>